<keyword evidence="5" id="KW-1185">Reference proteome</keyword>
<protein>
    <submittedName>
        <fullName evidence="4">Uncharacterized protein</fullName>
    </submittedName>
</protein>
<dbReference type="AlphaFoldDB" id="A0A553HX18"/>
<name>A0A553HX18_9PEZI</name>
<dbReference type="InterPro" id="IPR012338">
    <property type="entry name" value="Beta-lactam/transpept-like"/>
</dbReference>
<dbReference type="InterPro" id="IPR051478">
    <property type="entry name" value="Beta-lactamase-like_AB/R"/>
</dbReference>
<dbReference type="PANTHER" id="PTHR22935">
    <property type="entry name" value="PENICILLIN-BINDING PROTEIN"/>
    <property type="match status" value="1"/>
</dbReference>
<dbReference type="PANTHER" id="PTHR22935:SF97">
    <property type="entry name" value="BETA-LACTAMASE-RELATED DOMAIN-CONTAINING PROTEIN"/>
    <property type="match status" value="1"/>
</dbReference>
<evidence type="ECO:0000256" key="1">
    <source>
        <dbReference type="SAM" id="SignalP"/>
    </source>
</evidence>
<accession>A0A553HX18</accession>
<sequence length="603" mass="65040">MQRYTKSLVLLLLWLWISLVFGIPFCPFPGAAFPKPVNLAESPTIQAALSKLTTAFETFDQTSSNNPNGTSWSLQIFSASSDDPLWEHYHTANDLLDDNESGNVTVGPDTIYRLGSLTKIFTMLTFLAEAGDSYLNDPVTKYVPELEALAAKAPSDPIMSVDWSSVTLGNLASHMAGISRDCNHYSLTILRRKVANWISVALEGELTQEKNQSVLISQGFPAAPLDQVPFCGEVLPCTRAQLFAGLAIVPPSFASSHTPGYSNLGYQLLAYALEAIKGKSFSEMLESDILQKLGLNYTYYHPAPPRYLGVIPPGNDAGWDFSLGEANPTGNMYSSISDISSLGRAIFRNLVLTAVQTRRWLKPAATTADIYEGLSYPWGYRRIPLGPPGSGLANRIVDSYNKAGSINKYASLLVLLPDYDVGFGALLAGGWPGNANWNMADTIGPIILPALEAAAREQADEIFAGTYSAAGGLNSSLTLSTDPEKPGIGVDRWISNGTDMISVAIYYTLNYNVTGPSIRLFPTGLESGGTGVNAKKMAFKAMIENTDSADNSDKMFSTNCGTWVSQTAVVYADYPLDQFVFTIGGDGKAESVVPLALRTPLSR</sequence>
<evidence type="ECO:0000259" key="3">
    <source>
        <dbReference type="Pfam" id="PF26335"/>
    </source>
</evidence>
<dbReference type="Proteomes" id="UP000319160">
    <property type="component" value="Unassembled WGS sequence"/>
</dbReference>
<dbReference type="Gene3D" id="3.40.710.10">
    <property type="entry name" value="DD-peptidase/beta-lactamase superfamily"/>
    <property type="match status" value="1"/>
</dbReference>
<feature type="signal peptide" evidence="1">
    <location>
        <begin position="1"/>
        <end position="22"/>
    </location>
</feature>
<dbReference type="OrthoDB" id="10250282at2759"/>
<feature type="domain" description="Beta-lactamase-related" evidence="2">
    <location>
        <begin position="102"/>
        <end position="427"/>
    </location>
</feature>
<comment type="caution">
    <text evidence="4">The sequence shown here is derived from an EMBL/GenBank/DDBJ whole genome shotgun (WGS) entry which is preliminary data.</text>
</comment>
<proteinExistence type="predicted"/>
<dbReference type="Pfam" id="PF26335">
    <property type="entry name" value="ARB_00930_C"/>
    <property type="match status" value="1"/>
</dbReference>
<evidence type="ECO:0000259" key="2">
    <source>
        <dbReference type="Pfam" id="PF00144"/>
    </source>
</evidence>
<dbReference type="InterPro" id="IPR001466">
    <property type="entry name" value="Beta-lactam-related"/>
</dbReference>
<dbReference type="EMBL" id="VFLP01000036">
    <property type="protein sequence ID" value="TRX92493.1"/>
    <property type="molecule type" value="Genomic_DNA"/>
</dbReference>
<gene>
    <name evidence="4" type="ORF">FHL15_006660</name>
</gene>
<reference evidence="5" key="1">
    <citation type="submission" date="2019-06" db="EMBL/GenBank/DDBJ databases">
        <title>Draft genome sequence of the griseofulvin-producing fungus Xylaria cubensis strain G536.</title>
        <authorList>
            <person name="Mead M.E."/>
            <person name="Raja H.A."/>
            <person name="Steenwyk J.L."/>
            <person name="Knowles S.L."/>
            <person name="Oberlies N.H."/>
            <person name="Rokas A."/>
        </authorList>
    </citation>
    <scope>NUCLEOTIDE SEQUENCE [LARGE SCALE GENOMIC DNA]</scope>
    <source>
        <strain evidence="5">G536</strain>
    </source>
</reference>
<dbReference type="SUPFAM" id="SSF56601">
    <property type="entry name" value="beta-lactamase/transpeptidase-like"/>
    <property type="match status" value="1"/>
</dbReference>
<feature type="chain" id="PRO_5022093249" evidence="1">
    <location>
        <begin position="23"/>
        <end position="603"/>
    </location>
</feature>
<dbReference type="STRING" id="2512241.A0A553HX18"/>
<keyword evidence="1" id="KW-0732">Signal</keyword>
<feature type="domain" description="Beta-lactamase-like ARB-00930-like C-terminal" evidence="3">
    <location>
        <begin position="455"/>
        <end position="603"/>
    </location>
</feature>
<dbReference type="Pfam" id="PF00144">
    <property type="entry name" value="Beta-lactamase"/>
    <property type="match status" value="1"/>
</dbReference>
<evidence type="ECO:0000313" key="5">
    <source>
        <dbReference type="Proteomes" id="UP000319160"/>
    </source>
</evidence>
<evidence type="ECO:0000313" key="4">
    <source>
        <dbReference type="EMBL" id="TRX92493.1"/>
    </source>
</evidence>
<organism evidence="4 5">
    <name type="scientific">Xylaria flabelliformis</name>
    <dbReference type="NCBI Taxonomy" id="2512241"/>
    <lineage>
        <taxon>Eukaryota</taxon>
        <taxon>Fungi</taxon>
        <taxon>Dikarya</taxon>
        <taxon>Ascomycota</taxon>
        <taxon>Pezizomycotina</taxon>
        <taxon>Sordariomycetes</taxon>
        <taxon>Xylariomycetidae</taxon>
        <taxon>Xylariales</taxon>
        <taxon>Xylariaceae</taxon>
        <taxon>Xylaria</taxon>
    </lineage>
</organism>
<dbReference type="InterPro" id="IPR058664">
    <property type="entry name" value="ARB_00930-like_C"/>
</dbReference>